<protein>
    <recommendedName>
        <fullName evidence="8">CRISPR-associated endonuclease Cas1</fullName>
        <ecNumber evidence="8">3.1.-.-</ecNumber>
    </recommendedName>
</protein>
<dbReference type="NCBIfam" id="TIGR00287">
    <property type="entry name" value="cas1"/>
    <property type="match status" value="1"/>
</dbReference>
<evidence type="ECO:0000256" key="3">
    <source>
        <dbReference type="ARBA" id="ARBA00022759"/>
    </source>
</evidence>
<keyword evidence="8" id="KW-0464">Manganese</keyword>
<dbReference type="InterPro" id="IPR002729">
    <property type="entry name" value="CRISPR-assoc_Cas1"/>
</dbReference>
<evidence type="ECO:0000256" key="8">
    <source>
        <dbReference type="HAMAP-Rule" id="MF_01470"/>
    </source>
</evidence>
<name>A0A1U7NE75_9FIRM</name>
<evidence type="ECO:0000256" key="4">
    <source>
        <dbReference type="ARBA" id="ARBA00022801"/>
    </source>
</evidence>
<feature type="binding site" evidence="8">
    <location>
        <position position="232"/>
    </location>
    <ligand>
        <name>Mn(2+)</name>
        <dbReference type="ChEBI" id="CHEBI:29035"/>
    </ligand>
</feature>
<dbReference type="RefSeq" id="WP_075820574.1">
    <property type="nucleotide sequence ID" value="NZ_CAPFLH010000054.1"/>
</dbReference>
<evidence type="ECO:0000256" key="6">
    <source>
        <dbReference type="ARBA" id="ARBA00023118"/>
    </source>
</evidence>
<dbReference type="InterPro" id="IPR019851">
    <property type="entry name" value="CRISPR-assoc_Cas1_ECOLI"/>
</dbReference>
<dbReference type="Proteomes" id="UP000186341">
    <property type="component" value="Unassembled WGS sequence"/>
</dbReference>
<keyword evidence="4 8" id="KW-0378">Hydrolase</keyword>
<organism evidence="9 10">
    <name type="scientific">Ileibacterium valens</name>
    <dbReference type="NCBI Taxonomy" id="1862668"/>
    <lineage>
        <taxon>Bacteria</taxon>
        <taxon>Bacillati</taxon>
        <taxon>Bacillota</taxon>
        <taxon>Erysipelotrichia</taxon>
        <taxon>Erysipelotrichales</taxon>
        <taxon>Erysipelotrichaceae</taxon>
        <taxon>Ileibacterium</taxon>
    </lineage>
</organism>
<accession>A0A1U7NE75</accession>
<dbReference type="InterPro" id="IPR042211">
    <property type="entry name" value="CRISPR-assoc_Cas1_N"/>
</dbReference>
<dbReference type="EMBL" id="MPJW01000189">
    <property type="protein sequence ID" value="OLU37796.1"/>
    <property type="molecule type" value="Genomic_DNA"/>
</dbReference>
<sequence length="317" mass="35878">MSDEIDQKRKGAPKPELQELPRVIDRLSFIYLEHARITKKDSALVVEDKEGIIRIPSHSFLVIILGPGINLTHRAMELIADSGVTFVWTGESGLKYYAHGRALSKNSAFLIQQAKVVSNPRLHLEAVRKMYQLRFPDEILEGLTLQQLRGKEGSRVKKIYYEESVKWGVPWQGRNYNPNDFKSGDPVNRALSVGNACLYGIVTAVICALGLSPGLGLIHTGLELSLVYDIADLYKAEIVIPEAFRLASESSLNIETRMRKVVRQLLHENKIIRRMVRDIGNVFDVKELDCDAESLRLWDGKRESKQAGIQYLPRDEK</sequence>
<dbReference type="GO" id="GO:0051607">
    <property type="term" value="P:defense response to virus"/>
    <property type="evidence" value="ECO:0007669"/>
    <property type="project" value="UniProtKB-UniRule"/>
</dbReference>
<dbReference type="InterPro" id="IPR042206">
    <property type="entry name" value="CRISPR-assoc_Cas1_C"/>
</dbReference>
<feature type="binding site" evidence="8">
    <location>
        <position position="152"/>
    </location>
    <ligand>
        <name>Mn(2+)</name>
        <dbReference type="ChEBI" id="CHEBI:29035"/>
    </ligand>
</feature>
<evidence type="ECO:0000256" key="2">
    <source>
        <dbReference type="ARBA" id="ARBA00022723"/>
    </source>
</evidence>
<dbReference type="GO" id="GO:0016787">
    <property type="term" value="F:hydrolase activity"/>
    <property type="evidence" value="ECO:0007669"/>
    <property type="project" value="UniProtKB-KW"/>
</dbReference>
<keyword evidence="1 8" id="KW-0540">Nuclease</keyword>
<dbReference type="GO" id="GO:0046872">
    <property type="term" value="F:metal ion binding"/>
    <property type="evidence" value="ECO:0007669"/>
    <property type="project" value="UniProtKB-UniRule"/>
</dbReference>
<evidence type="ECO:0000313" key="10">
    <source>
        <dbReference type="Proteomes" id="UP000186341"/>
    </source>
</evidence>
<comment type="subunit">
    <text evidence="8">Homodimer, forms a heterotetramer with a Cas2 homodimer.</text>
</comment>
<dbReference type="InterPro" id="IPR050646">
    <property type="entry name" value="Cas1"/>
</dbReference>
<comment type="cofactor">
    <cofactor evidence="8">
        <name>Mg(2+)</name>
        <dbReference type="ChEBI" id="CHEBI:18420"/>
    </cofactor>
    <cofactor evidence="8">
        <name>Mn(2+)</name>
        <dbReference type="ChEBI" id="CHEBI:29035"/>
    </cofactor>
</comment>
<dbReference type="GO" id="GO:0003677">
    <property type="term" value="F:DNA binding"/>
    <property type="evidence" value="ECO:0007669"/>
    <property type="project" value="UniProtKB-KW"/>
</dbReference>
<dbReference type="Gene3D" id="3.100.10.20">
    <property type="entry name" value="CRISPR-associated endonuclease Cas1, N-terminal domain"/>
    <property type="match status" value="1"/>
</dbReference>
<dbReference type="GeneID" id="82203414"/>
<dbReference type="InterPro" id="IPR033641">
    <property type="entry name" value="Cas1_I-E"/>
</dbReference>
<dbReference type="CDD" id="cd09719">
    <property type="entry name" value="Cas1_I-E"/>
    <property type="match status" value="1"/>
</dbReference>
<keyword evidence="3 8" id="KW-0255">Endonuclease</keyword>
<dbReference type="PANTHER" id="PTHR34353:SF3">
    <property type="entry name" value="CRISPR-ASSOCIATED ENDONUCLEASE CAS1"/>
    <property type="match status" value="1"/>
</dbReference>
<gene>
    <name evidence="8" type="primary">cas1</name>
    <name evidence="9" type="ORF">BO222_09605</name>
</gene>
<evidence type="ECO:0000256" key="1">
    <source>
        <dbReference type="ARBA" id="ARBA00022722"/>
    </source>
</evidence>
<keyword evidence="5 8" id="KW-0460">Magnesium</keyword>
<proteinExistence type="inferred from homology"/>
<dbReference type="PANTHER" id="PTHR34353">
    <property type="entry name" value="CRISPR-ASSOCIATED ENDONUCLEASE CAS1 1"/>
    <property type="match status" value="1"/>
</dbReference>
<dbReference type="HAMAP" id="MF_01470">
    <property type="entry name" value="Cas1"/>
    <property type="match status" value="1"/>
</dbReference>
<dbReference type="Gene3D" id="1.20.120.920">
    <property type="entry name" value="CRISPR-associated endonuclease Cas1, C-terminal domain"/>
    <property type="match status" value="1"/>
</dbReference>
<dbReference type="AlphaFoldDB" id="A0A1U7NE75"/>
<comment type="caution">
    <text evidence="9">The sequence shown here is derived from an EMBL/GenBank/DDBJ whole genome shotgun (WGS) entry which is preliminary data.</text>
</comment>
<dbReference type="GO" id="GO:0004520">
    <property type="term" value="F:DNA endonuclease activity"/>
    <property type="evidence" value="ECO:0007669"/>
    <property type="project" value="InterPro"/>
</dbReference>
<dbReference type="OrthoDB" id="9777847at2"/>
<evidence type="ECO:0000256" key="5">
    <source>
        <dbReference type="ARBA" id="ARBA00022842"/>
    </source>
</evidence>
<feature type="binding site" evidence="8">
    <location>
        <position position="219"/>
    </location>
    <ligand>
        <name>Mn(2+)</name>
        <dbReference type="ChEBI" id="CHEBI:29035"/>
    </ligand>
</feature>
<dbReference type="NCBIfam" id="TIGR03638">
    <property type="entry name" value="cas1_ECOLI"/>
    <property type="match status" value="1"/>
</dbReference>
<reference evidence="9 10" key="1">
    <citation type="submission" date="2016-11" db="EMBL/GenBank/DDBJ databases">
        <title>Description of two novel members of the family Erysipelotrichaceae: Ileibacterium lipovorans gen. nov., sp. nov. and Dubosiella newyorkensis, gen. nov., sp. nov.</title>
        <authorList>
            <person name="Cox L.M."/>
            <person name="Sohn J."/>
            <person name="Tyrrell K.L."/>
            <person name="Citron D.M."/>
            <person name="Lawson P.A."/>
            <person name="Patel N.B."/>
            <person name="Iizumi T."/>
            <person name="Perez-Perez G.I."/>
            <person name="Goldstein E.J."/>
            <person name="Blaser M.J."/>
        </authorList>
    </citation>
    <scope>NUCLEOTIDE SEQUENCE [LARGE SCALE GENOMIC DNA]</scope>
    <source>
        <strain evidence="9 10">NYU-BL-A3</strain>
    </source>
</reference>
<dbReference type="EC" id="3.1.-.-" evidence="8"/>
<keyword evidence="10" id="KW-1185">Reference proteome</keyword>
<keyword evidence="6 8" id="KW-0051">Antiviral defense</keyword>
<evidence type="ECO:0000256" key="7">
    <source>
        <dbReference type="ARBA" id="ARBA00023125"/>
    </source>
</evidence>
<dbReference type="GO" id="GO:0043571">
    <property type="term" value="P:maintenance of CRISPR repeat elements"/>
    <property type="evidence" value="ECO:0007669"/>
    <property type="project" value="UniProtKB-UniRule"/>
</dbReference>
<comment type="function">
    <text evidence="8">CRISPR (clustered regularly interspaced short palindromic repeat), is an adaptive immune system that provides protection against mobile genetic elements (viruses, transposable elements and conjugative plasmids). CRISPR clusters contain spacers, sequences complementary to antecedent mobile elements, and target invading nucleic acids. CRISPR clusters are transcribed and processed into CRISPR RNA (crRNA). Acts as a dsDNA endonuclease. Involved in the integration of spacer DNA into the CRISPR cassette.</text>
</comment>
<keyword evidence="7 8" id="KW-0238">DNA-binding</keyword>
<evidence type="ECO:0000313" key="9">
    <source>
        <dbReference type="EMBL" id="OLU37796.1"/>
    </source>
</evidence>
<comment type="similarity">
    <text evidence="8">Belongs to the CRISPR-associated endonuclease Cas1 family.</text>
</comment>
<keyword evidence="2 8" id="KW-0479">Metal-binding</keyword>
<dbReference type="Pfam" id="PF01867">
    <property type="entry name" value="Cas_Cas1"/>
    <property type="match status" value="2"/>
</dbReference>